<dbReference type="GO" id="GO:0004301">
    <property type="term" value="F:epoxide hydrolase activity"/>
    <property type="evidence" value="ECO:0007669"/>
    <property type="project" value="UniProtKB-EC"/>
</dbReference>
<evidence type="ECO:0000313" key="9">
    <source>
        <dbReference type="EMBL" id="KAG6504983.1"/>
    </source>
</evidence>
<evidence type="ECO:0000256" key="7">
    <source>
        <dbReference type="ARBA" id="ARBA00093212"/>
    </source>
</evidence>
<evidence type="ECO:0000256" key="1">
    <source>
        <dbReference type="ARBA" id="ARBA00004721"/>
    </source>
</evidence>
<keyword evidence="10" id="KW-1185">Reference proteome</keyword>
<dbReference type="Proteomes" id="UP000734854">
    <property type="component" value="Unassembled WGS sequence"/>
</dbReference>
<evidence type="ECO:0000256" key="6">
    <source>
        <dbReference type="ARBA" id="ARBA00058358"/>
    </source>
</evidence>
<dbReference type="EC" id="3.3.2.10" evidence="2"/>
<dbReference type="PANTHER" id="PTHR43329">
    <property type="entry name" value="EPOXIDE HYDROLASE"/>
    <property type="match status" value="1"/>
</dbReference>
<comment type="function">
    <text evidence="6">Epoxide hydrolase involved in the biosynthesis of cucurbitacin and mogroside tetracyclic triterpene natural products (e.g. siamenoside I and mogrosides IV, V and VI). Cucurbitacins have cytotoxic properties and exhibit deterrent taste as a defense barrier against herbivores. Mogrosides are nonsugar highly oxygenated compounds used as high-intensity zero-calorie sweeteners; they also possess pharmacological properties such as regulating immunity, lowering blood sugar and lipid levels, protecting the liver, and acting as antioxidants and antitumor agents. Catalyzes the hydrolysis of aromatic epoxide-containing substrates, such as the conversion of 24,25-epoxycucurbitadienol to 24,25-dihydroxycucurbitadienol.</text>
</comment>
<dbReference type="AlphaFoldDB" id="A0A8J5KZF7"/>
<feature type="domain" description="AB hydrolase-1" evidence="8">
    <location>
        <begin position="25"/>
        <end position="126"/>
    </location>
</feature>
<evidence type="ECO:0000256" key="5">
    <source>
        <dbReference type="ARBA" id="ARBA00051067"/>
    </source>
</evidence>
<comment type="pathway">
    <text evidence="1">Secondary metabolite biosynthesis; terpenoid biosynthesis.</text>
</comment>
<accession>A0A8J5KZF7</accession>
<evidence type="ECO:0000256" key="2">
    <source>
        <dbReference type="ARBA" id="ARBA00013006"/>
    </source>
</evidence>
<proteinExistence type="inferred from homology"/>
<protein>
    <recommendedName>
        <fullName evidence="2">soluble epoxide hydrolase</fullName>
        <ecNumber evidence="2">3.3.2.10</ecNumber>
    </recommendedName>
</protein>
<evidence type="ECO:0000259" key="8">
    <source>
        <dbReference type="Pfam" id="PF00561"/>
    </source>
</evidence>
<organism evidence="9 10">
    <name type="scientific">Zingiber officinale</name>
    <name type="common">Ginger</name>
    <name type="synonym">Amomum zingiber</name>
    <dbReference type="NCBI Taxonomy" id="94328"/>
    <lineage>
        <taxon>Eukaryota</taxon>
        <taxon>Viridiplantae</taxon>
        <taxon>Streptophyta</taxon>
        <taxon>Embryophyta</taxon>
        <taxon>Tracheophyta</taxon>
        <taxon>Spermatophyta</taxon>
        <taxon>Magnoliopsida</taxon>
        <taxon>Liliopsida</taxon>
        <taxon>Zingiberales</taxon>
        <taxon>Zingiberaceae</taxon>
        <taxon>Zingiber</taxon>
    </lineage>
</organism>
<comment type="catalytic activity">
    <reaction evidence="5">
        <text>an epoxide + H2O = an ethanediol</text>
        <dbReference type="Rhea" id="RHEA:19037"/>
        <dbReference type="ChEBI" id="CHEBI:15377"/>
        <dbReference type="ChEBI" id="CHEBI:32955"/>
        <dbReference type="ChEBI" id="CHEBI:140594"/>
        <dbReference type="EC" id="3.3.2.10"/>
    </reaction>
    <physiologicalReaction direction="left-to-right" evidence="5">
        <dbReference type="Rhea" id="RHEA:19038"/>
    </physiologicalReaction>
</comment>
<dbReference type="EMBL" id="JACMSC010000010">
    <property type="protein sequence ID" value="KAG6504983.1"/>
    <property type="molecule type" value="Genomic_DNA"/>
</dbReference>
<dbReference type="FunFam" id="3.40.50.1820:FF:000161">
    <property type="entry name" value="Epoxide hydrolase"/>
    <property type="match status" value="1"/>
</dbReference>
<comment type="catalytic activity">
    <reaction evidence="7">
        <text>(24S)-24,25-epoxycucurbitadienol + H2O = (24R)-24,25-dihydroxycucurbitadienol</text>
        <dbReference type="Rhea" id="RHEA:81855"/>
        <dbReference type="ChEBI" id="CHEBI:15377"/>
        <dbReference type="ChEBI" id="CHEBI:229949"/>
        <dbReference type="ChEBI" id="CHEBI:229950"/>
    </reaction>
    <physiologicalReaction direction="left-to-right" evidence="7">
        <dbReference type="Rhea" id="RHEA:81856"/>
    </physiologicalReaction>
</comment>
<comment type="caution">
    <text evidence="9">The sequence shown here is derived from an EMBL/GenBank/DDBJ whole genome shotgun (WGS) entry which is preliminary data.</text>
</comment>
<dbReference type="InterPro" id="IPR000073">
    <property type="entry name" value="AB_hydrolase_1"/>
</dbReference>
<gene>
    <name evidence="9" type="ORF">ZIOFF_037331</name>
</gene>
<evidence type="ECO:0000256" key="4">
    <source>
        <dbReference type="ARBA" id="ARBA00038334"/>
    </source>
</evidence>
<name>A0A8J5KZF7_ZINOF</name>
<dbReference type="OrthoDB" id="7130006at2759"/>
<evidence type="ECO:0000313" key="10">
    <source>
        <dbReference type="Proteomes" id="UP000734854"/>
    </source>
</evidence>
<reference evidence="9 10" key="1">
    <citation type="submission" date="2020-08" db="EMBL/GenBank/DDBJ databases">
        <title>Plant Genome Project.</title>
        <authorList>
            <person name="Zhang R.-G."/>
        </authorList>
    </citation>
    <scope>NUCLEOTIDE SEQUENCE [LARGE SCALE GENOMIC DNA]</scope>
    <source>
        <tissue evidence="9">Rhizome</tissue>
    </source>
</reference>
<dbReference type="Pfam" id="PF00561">
    <property type="entry name" value="Abhydrolase_1"/>
    <property type="match status" value="1"/>
</dbReference>
<sequence>MEGIRHRTLQVNGIEMHIAEKGEGPVIILLHGFPELWYSWRHQIVSLAARGYRAVAPDLRGYGDTDAPSSTSAYSVLHIVGDIVALIDALAQDQVFVVGHDWGAYVAWWLCVFRPEKVKALVNLSVVYNLRNPKRRTIDAIRDIFGEDHYICRFQEQGTIEAEFAQIGATTILKKFLTYRTPAAIMVPKEKGFEGSLETPISLPSWLTEEDINYFASKFEKSGFTGGLNFYRCLDLNWELTAPWDGVQVKVPTKFIVGDLDLTYHTPGIQDYVHKGGFKNAVPLLEDIVVMEGVGHFINQEKAHDISDLIYDFISKF</sequence>
<evidence type="ECO:0000256" key="3">
    <source>
        <dbReference type="ARBA" id="ARBA00022801"/>
    </source>
</evidence>
<keyword evidence="3" id="KW-0378">Hydrolase</keyword>
<comment type="similarity">
    <text evidence="4">Belongs to the AB hydrolase superfamily. Epoxide hydrolase family.</text>
</comment>